<dbReference type="PANTHER" id="PTHR14492">
    <property type="entry name" value="JBTS17"/>
    <property type="match status" value="1"/>
</dbReference>
<sequence length="132" mass="14762">MMENHDPGYQIGPNIERESKTVAGGSVAVATPDGTEERSGQNKSCQNILNRMPTEAKNPDIKEIDDIISVIHNTKKEFIDIDENLLEVEAFTQEEVDMHISDNEEDIEESVGGFRSPNLSICMMTLPQQLEE</sequence>
<organism evidence="2 3">
    <name type="scientific">Saguinus oedipus</name>
    <name type="common">Cotton-top tamarin</name>
    <name type="synonym">Oedipomidas oedipus</name>
    <dbReference type="NCBI Taxonomy" id="9490"/>
    <lineage>
        <taxon>Eukaryota</taxon>
        <taxon>Metazoa</taxon>
        <taxon>Chordata</taxon>
        <taxon>Craniata</taxon>
        <taxon>Vertebrata</taxon>
        <taxon>Euteleostomi</taxon>
        <taxon>Mammalia</taxon>
        <taxon>Eutheria</taxon>
        <taxon>Euarchontoglires</taxon>
        <taxon>Primates</taxon>
        <taxon>Haplorrhini</taxon>
        <taxon>Platyrrhini</taxon>
        <taxon>Cebidae</taxon>
        <taxon>Callitrichinae</taxon>
        <taxon>Saguinus</taxon>
    </lineage>
</organism>
<dbReference type="Proteomes" id="UP001266305">
    <property type="component" value="Unassembled WGS sequence"/>
</dbReference>
<accession>A0ABQ9W822</accession>
<evidence type="ECO:0000256" key="1">
    <source>
        <dbReference type="SAM" id="MobiDB-lite"/>
    </source>
</evidence>
<name>A0ABQ9W822_SAGOE</name>
<protein>
    <submittedName>
        <fullName evidence="2">Cilioproteinsis and planar polarity effector 1</fullName>
    </submittedName>
</protein>
<feature type="region of interest" description="Disordered" evidence="1">
    <location>
        <begin position="1"/>
        <end position="46"/>
    </location>
</feature>
<keyword evidence="3" id="KW-1185">Reference proteome</keyword>
<dbReference type="InterPro" id="IPR028236">
    <property type="entry name" value="CPLANE1"/>
</dbReference>
<dbReference type="EMBL" id="JASSZA010000002">
    <property type="protein sequence ID" value="KAK2117755.1"/>
    <property type="molecule type" value="Genomic_DNA"/>
</dbReference>
<comment type="caution">
    <text evidence="2">The sequence shown here is derived from an EMBL/GenBank/DDBJ whole genome shotgun (WGS) entry which is preliminary data.</text>
</comment>
<evidence type="ECO:0000313" key="3">
    <source>
        <dbReference type="Proteomes" id="UP001266305"/>
    </source>
</evidence>
<proteinExistence type="predicted"/>
<gene>
    <name evidence="2" type="primary">CPLANE1_3</name>
    <name evidence="2" type="ORF">P7K49_004642</name>
</gene>
<evidence type="ECO:0000313" key="2">
    <source>
        <dbReference type="EMBL" id="KAK2117755.1"/>
    </source>
</evidence>
<feature type="non-terminal residue" evidence="2">
    <location>
        <position position="132"/>
    </location>
</feature>
<dbReference type="PANTHER" id="PTHR14492:SF4">
    <property type="entry name" value="CILIOGENESIS AND PLANAR POLARITY EFFECTOR 1"/>
    <property type="match status" value="1"/>
</dbReference>
<reference evidence="2 3" key="1">
    <citation type="submission" date="2023-05" db="EMBL/GenBank/DDBJ databases">
        <title>B98-5 Cell Line De Novo Hybrid Assembly: An Optical Mapping Approach.</title>
        <authorList>
            <person name="Kananen K."/>
            <person name="Auerbach J.A."/>
            <person name="Kautto E."/>
            <person name="Blachly J.S."/>
        </authorList>
    </citation>
    <scope>NUCLEOTIDE SEQUENCE [LARGE SCALE GENOMIC DNA]</scope>
    <source>
        <strain evidence="2">B95-8</strain>
        <tissue evidence="2">Cell line</tissue>
    </source>
</reference>